<dbReference type="EC" id="2.1.1.-" evidence="11"/>
<name>A0A0C9LUG8_9FUNG</name>
<feature type="binding site" evidence="10">
    <location>
        <position position="56"/>
    </location>
    <ligand>
        <name>S-adenosyl-L-methionine</name>
        <dbReference type="ChEBI" id="CHEBI:59789"/>
    </ligand>
</feature>
<feature type="binding site" evidence="10">
    <location>
        <position position="133"/>
    </location>
    <ligand>
        <name>S-adenosyl-L-methionine</name>
        <dbReference type="ChEBI" id="CHEBI:59789"/>
    </ligand>
</feature>
<dbReference type="PANTHER" id="PTHR11727:SF17">
    <property type="entry name" value="DIMETHYLADENOSINE TRANSFERASE 1, MITOCHONDRIAL"/>
    <property type="match status" value="1"/>
</dbReference>
<dbReference type="GO" id="GO:0005759">
    <property type="term" value="C:mitochondrial matrix"/>
    <property type="evidence" value="ECO:0007669"/>
    <property type="project" value="TreeGrafter"/>
</dbReference>
<evidence type="ECO:0000256" key="7">
    <source>
        <dbReference type="ARBA" id="ARBA00022884"/>
    </source>
</evidence>
<feature type="domain" description="Ribosomal RNA adenine methylase transferase N-terminal" evidence="12">
    <location>
        <begin position="35"/>
        <end position="227"/>
    </location>
</feature>
<dbReference type="SMART" id="SM00650">
    <property type="entry name" value="rADc"/>
    <property type="match status" value="1"/>
</dbReference>
<comment type="caution">
    <text evidence="10">Lacks conserved residue(s) required for the propagation of feature annotation.</text>
</comment>
<dbReference type="GO" id="GO:0003723">
    <property type="term" value="F:RNA binding"/>
    <property type="evidence" value="ECO:0007669"/>
    <property type="project" value="UniProtKB-UniRule"/>
</dbReference>
<comment type="catalytic activity">
    <reaction evidence="9">
        <text>adenosine(1779)/adenosine(1780) in 18S rRNA + 4 S-adenosyl-L-methionine = N(6)-dimethyladenosine(1779)/N(6)-dimethyladenosine(1780) in 18S rRNA + 4 S-adenosyl-L-homocysteine + 4 H(+)</text>
        <dbReference type="Rhea" id="RHEA:42780"/>
        <dbReference type="Rhea" id="RHEA-COMP:10234"/>
        <dbReference type="Rhea" id="RHEA-COMP:10236"/>
        <dbReference type="ChEBI" id="CHEBI:15378"/>
        <dbReference type="ChEBI" id="CHEBI:57856"/>
        <dbReference type="ChEBI" id="CHEBI:59789"/>
        <dbReference type="ChEBI" id="CHEBI:74411"/>
        <dbReference type="ChEBI" id="CHEBI:74493"/>
        <dbReference type="EC" id="2.1.1.183"/>
    </reaction>
</comment>
<organism evidence="13">
    <name type="scientific">Mucor ambiguus</name>
    <dbReference type="NCBI Taxonomy" id="91626"/>
    <lineage>
        <taxon>Eukaryota</taxon>
        <taxon>Fungi</taxon>
        <taxon>Fungi incertae sedis</taxon>
        <taxon>Mucoromycota</taxon>
        <taxon>Mucoromycotina</taxon>
        <taxon>Mucoromycetes</taxon>
        <taxon>Mucorales</taxon>
        <taxon>Mucorineae</taxon>
        <taxon>Mucoraceae</taxon>
        <taxon>Mucor</taxon>
    </lineage>
</organism>
<dbReference type="Pfam" id="PF00398">
    <property type="entry name" value="RrnaAD"/>
    <property type="match status" value="1"/>
</dbReference>
<comment type="similarity">
    <text evidence="10 11">Belongs to the class I-like SAM-binding methyltransferase superfamily. rRNA adenine N(6)-methyltransferase family.</text>
</comment>
<evidence type="ECO:0000256" key="4">
    <source>
        <dbReference type="ARBA" id="ARBA00022603"/>
    </source>
</evidence>
<evidence type="ECO:0000256" key="8">
    <source>
        <dbReference type="ARBA" id="ARBA00024915"/>
    </source>
</evidence>
<dbReference type="EMBL" id="DF836368">
    <property type="protein sequence ID" value="GAN05000.1"/>
    <property type="molecule type" value="Genomic_DNA"/>
</dbReference>
<comment type="function">
    <text evidence="8">Mitochondrial transcription factor that confers selective promoter recognition on the core subunit of the yeast mitochondrial RNA polymerase. Interacts with DNA in a non-specific manner.</text>
</comment>
<dbReference type="PROSITE" id="PS51689">
    <property type="entry name" value="SAM_RNA_A_N6_MT"/>
    <property type="match status" value="1"/>
</dbReference>
<comment type="function">
    <text evidence="1">Specifically dimethylates two adjacent adenosines in the loop of a conserved hairpin near the 3'-end of 18S rRNA in the 40S particle.</text>
</comment>
<feature type="binding site" evidence="10">
    <location>
        <position position="30"/>
    </location>
    <ligand>
        <name>S-adenosyl-L-methionine</name>
        <dbReference type="ChEBI" id="CHEBI:59789"/>
    </ligand>
</feature>
<dbReference type="InterPro" id="IPR023165">
    <property type="entry name" value="rRNA_Ade_diMease-like_C"/>
</dbReference>
<sequence>MNALPRLPSIRELIKLYGLTAKSQLSQNFILDKNITDKIVKTAHVTDQTPLVVEVGPGPGLLSRSILDAGAKKVIAVEKDDRFIPTLHQLSEASEKRFEVIQGNMLTINHQHIINKAIVTHVGCSQPSHIMGNLPFNVASPLLLQWLHQQAGQQGLFGIKSDIWMTLMFQKEVGDRIAADISTSKRGRLAVMAQSLCHVKEVYKVPATIFVPKPKVDASVVQLRPKPFFTDAKDMPGTYKALENILRFYFTKRRKTMGHITKRLGKEMDAFTPLLVEQVESMLDFKARPEDIPTEQFCDLAKLLYKHDIIELPLI</sequence>
<dbReference type="CDD" id="cd02440">
    <property type="entry name" value="AdoMet_MTases"/>
    <property type="match status" value="1"/>
</dbReference>
<dbReference type="Gene3D" id="3.40.50.150">
    <property type="entry name" value="Vaccinia Virus protein VP39"/>
    <property type="match status" value="1"/>
</dbReference>
<evidence type="ECO:0000256" key="6">
    <source>
        <dbReference type="ARBA" id="ARBA00022691"/>
    </source>
</evidence>
<reference evidence="13" key="1">
    <citation type="submission" date="2014-09" db="EMBL/GenBank/DDBJ databases">
        <title>Draft genome sequence of an oleaginous Mucoromycotina fungus Mucor ambiguus NBRC6742.</title>
        <authorList>
            <person name="Takeda I."/>
            <person name="Yamane N."/>
            <person name="Morita T."/>
            <person name="Tamano K."/>
            <person name="Machida M."/>
            <person name="Baker S."/>
            <person name="Koike H."/>
        </authorList>
    </citation>
    <scope>NUCLEOTIDE SEQUENCE</scope>
    <source>
        <strain evidence="13">NBRC 6742</strain>
    </source>
</reference>
<keyword evidence="5 10" id="KW-0808">Transferase</keyword>
<dbReference type="STRING" id="91626.A0A0C9LUG8"/>
<dbReference type="GO" id="GO:0052909">
    <property type="term" value="F:18S rRNA (adenine(1779)-N(6)/adenine(1780)-N(6))-dimethyltransferase activity"/>
    <property type="evidence" value="ECO:0007669"/>
    <property type="project" value="UniProtKB-EC"/>
</dbReference>
<keyword evidence="4 10" id="KW-0489">Methyltransferase</keyword>
<feature type="binding site" evidence="10">
    <location>
        <position position="78"/>
    </location>
    <ligand>
        <name>S-adenosyl-L-methionine</name>
        <dbReference type="ChEBI" id="CHEBI:59789"/>
    </ligand>
</feature>
<dbReference type="Proteomes" id="UP000053815">
    <property type="component" value="Unassembled WGS sequence"/>
</dbReference>
<dbReference type="InterPro" id="IPR001737">
    <property type="entry name" value="KsgA/Erm"/>
</dbReference>
<dbReference type="InterPro" id="IPR020596">
    <property type="entry name" value="rRNA_Ade_Mease_Trfase_CS"/>
</dbReference>
<keyword evidence="3 11" id="KW-0698">rRNA processing</keyword>
<dbReference type="GO" id="GO:0034246">
    <property type="term" value="F:mitochondrial transcription factor activity"/>
    <property type="evidence" value="ECO:0007669"/>
    <property type="project" value="TreeGrafter"/>
</dbReference>
<accession>A0A0C9LUG8</accession>
<dbReference type="Gene3D" id="1.10.8.100">
    <property type="entry name" value="Ribosomal RNA adenine dimethylase-like, domain 2"/>
    <property type="match status" value="1"/>
</dbReference>
<dbReference type="PANTHER" id="PTHR11727">
    <property type="entry name" value="DIMETHYLADENOSINE TRANSFERASE"/>
    <property type="match status" value="1"/>
</dbReference>
<dbReference type="NCBIfam" id="TIGR00755">
    <property type="entry name" value="ksgA"/>
    <property type="match status" value="1"/>
</dbReference>
<dbReference type="InterPro" id="IPR020598">
    <property type="entry name" value="rRNA_Ade_methylase_Trfase_N"/>
</dbReference>
<feature type="binding site" evidence="10">
    <location>
        <position position="28"/>
    </location>
    <ligand>
        <name>S-adenosyl-L-methionine</name>
        <dbReference type="ChEBI" id="CHEBI:59789"/>
    </ligand>
</feature>
<evidence type="ECO:0000256" key="11">
    <source>
        <dbReference type="RuleBase" id="RU362106"/>
    </source>
</evidence>
<keyword evidence="14" id="KW-1185">Reference proteome</keyword>
<protein>
    <recommendedName>
        <fullName evidence="11">rRNA adenine N(6)-methyltransferase</fullName>
        <ecNumber evidence="11">2.1.1.-</ecNumber>
    </recommendedName>
</protein>
<evidence type="ECO:0000313" key="14">
    <source>
        <dbReference type="Proteomes" id="UP000053815"/>
    </source>
</evidence>
<evidence type="ECO:0000256" key="9">
    <source>
        <dbReference type="ARBA" id="ARBA00049478"/>
    </source>
</evidence>
<evidence type="ECO:0000313" key="13">
    <source>
        <dbReference type="EMBL" id="GAN05000.1"/>
    </source>
</evidence>
<evidence type="ECO:0000256" key="1">
    <source>
        <dbReference type="ARBA" id="ARBA00002977"/>
    </source>
</evidence>
<dbReference type="PROSITE" id="PS01131">
    <property type="entry name" value="RRNA_A_DIMETH"/>
    <property type="match status" value="1"/>
</dbReference>
<dbReference type="OrthoDB" id="16079at2759"/>
<dbReference type="GO" id="GO:0006391">
    <property type="term" value="P:transcription initiation at mitochondrial promoter"/>
    <property type="evidence" value="ECO:0007669"/>
    <property type="project" value="TreeGrafter"/>
</dbReference>
<comment type="subcellular location">
    <subcellularLocation>
        <location evidence="2">Mitochondrion</location>
    </subcellularLocation>
</comment>
<dbReference type="InterPro" id="IPR011530">
    <property type="entry name" value="rRNA_adenine_dimethylase"/>
</dbReference>
<dbReference type="InterPro" id="IPR029063">
    <property type="entry name" value="SAM-dependent_MTases_sf"/>
</dbReference>
<keyword evidence="7 10" id="KW-0694">RNA-binding</keyword>
<evidence type="ECO:0000256" key="3">
    <source>
        <dbReference type="ARBA" id="ARBA00022552"/>
    </source>
</evidence>
<gene>
    <name evidence="13" type="ORF">MAM1_0079c04468</name>
</gene>
<proteinExistence type="inferred from homology"/>
<evidence type="ECO:0000256" key="2">
    <source>
        <dbReference type="ARBA" id="ARBA00004173"/>
    </source>
</evidence>
<evidence type="ECO:0000256" key="10">
    <source>
        <dbReference type="PROSITE-ProRule" id="PRU01026"/>
    </source>
</evidence>
<keyword evidence="6 10" id="KW-0949">S-adenosyl-L-methionine</keyword>
<evidence type="ECO:0000256" key="5">
    <source>
        <dbReference type="ARBA" id="ARBA00022679"/>
    </source>
</evidence>
<evidence type="ECO:0000259" key="12">
    <source>
        <dbReference type="SMART" id="SM00650"/>
    </source>
</evidence>
<dbReference type="AlphaFoldDB" id="A0A0C9LUG8"/>
<dbReference type="SUPFAM" id="SSF53335">
    <property type="entry name" value="S-adenosyl-L-methionine-dependent methyltransferases"/>
    <property type="match status" value="1"/>
</dbReference>